<organism evidence="1 2">
    <name type="scientific">Lasallia pustulata</name>
    <dbReference type="NCBI Taxonomy" id="136370"/>
    <lineage>
        <taxon>Eukaryota</taxon>
        <taxon>Fungi</taxon>
        <taxon>Dikarya</taxon>
        <taxon>Ascomycota</taxon>
        <taxon>Pezizomycotina</taxon>
        <taxon>Lecanoromycetes</taxon>
        <taxon>OSLEUM clade</taxon>
        <taxon>Umbilicariomycetidae</taxon>
        <taxon>Umbilicariales</taxon>
        <taxon>Umbilicariaceae</taxon>
        <taxon>Lasallia</taxon>
    </lineage>
</organism>
<dbReference type="EMBL" id="VXIT01000008">
    <property type="protein sequence ID" value="KAA6411174.1"/>
    <property type="molecule type" value="Genomic_DNA"/>
</dbReference>
<evidence type="ECO:0000313" key="1">
    <source>
        <dbReference type="EMBL" id="KAA6411174.1"/>
    </source>
</evidence>
<dbReference type="Proteomes" id="UP000324767">
    <property type="component" value="Unassembled WGS sequence"/>
</dbReference>
<name>A0A5M8PQF9_9LECA</name>
<comment type="caution">
    <text evidence="1">The sequence shown here is derived from an EMBL/GenBank/DDBJ whole genome shotgun (WGS) entry which is preliminary data.</text>
</comment>
<proteinExistence type="predicted"/>
<dbReference type="AlphaFoldDB" id="A0A5M8PQF9"/>
<accession>A0A5M8PQF9</accession>
<sequence>MIQQPYPESIGEMGMPAYWLRPREERREMRGKRERRKERSTHRCFGEGFVVSGCHDPTLLPNTCDTAQVHSSFGAPKAVTFIPLALFVSLHHQHNMPTLSMN</sequence>
<reference evidence="1 2" key="1">
    <citation type="submission" date="2019-09" db="EMBL/GenBank/DDBJ databases">
        <title>The hologenome of the rock-dwelling lichen Lasallia pustulata.</title>
        <authorList>
            <person name="Greshake Tzovaras B."/>
            <person name="Segers F."/>
            <person name="Bicker A."/>
            <person name="Dal Grande F."/>
            <person name="Otte J."/>
            <person name="Hankeln T."/>
            <person name="Schmitt I."/>
            <person name="Ebersberger I."/>
        </authorList>
    </citation>
    <scope>NUCLEOTIDE SEQUENCE [LARGE SCALE GENOMIC DNA]</scope>
    <source>
        <strain evidence="1">A1-1</strain>
    </source>
</reference>
<gene>
    <name evidence="1" type="ORF">FRX48_05486</name>
</gene>
<evidence type="ECO:0000313" key="2">
    <source>
        <dbReference type="Proteomes" id="UP000324767"/>
    </source>
</evidence>
<protein>
    <submittedName>
        <fullName evidence="1">Uncharacterized protein</fullName>
    </submittedName>
</protein>